<evidence type="ECO:0000313" key="2">
    <source>
        <dbReference type="EMBL" id="MBP1043519.1"/>
    </source>
</evidence>
<keyword evidence="1" id="KW-0812">Transmembrane</keyword>
<dbReference type="RefSeq" id="WP_209531331.1">
    <property type="nucleotide sequence ID" value="NZ_JAEEGA010000017.1"/>
</dbReference>
<keyword evidence="1" id="KW-0472">Membrane</keyword>
<comment type="caution">
    <text evidence="2">The sequence shown here is derived from an EMBL/GenBank/DDBJ whole genome shotgun (WGS) entry which is preliminary data.</text>
</comment>
<feature type="transmembrane region" description="Helical" evidence="1">
    <location>
        <begin position="20"/>
        <end position="37"/>
    </location>
</feature>
<organism evidence="2 3">
    <name type="scientific">Vagococcus allomyrinae</name>
    <dbReference type="NCBI Taxonomy" id="2794353"/>
    <lineage>
        <taxon>Bacteria</taxon>
        <taxon>Bacillati</taxon>
        <taxon>Bacillota</taxon>
        <taxon>Bacilli</taxon>
        <taxon>Lactobacillales</taxon>
        <taxon>Enterococcaceae</taxon>
        <taxon>Vagococcus</taxon>
    </lineage>
</organism>
<name>A0A940P893_9ENTE</name>
<evidence type="ECO:0000313" key="3">
    <source>
        <dbReference type="Proteomes" id="UP000674938"/>
    </source>
</evidence>
<proteinExistence type="predicted"/>
<evidence type="ECO:0000256" key="1">
    <source>
        <dbReference type="SAM" id="Phobius"/>
    </source>
</evidence>
<protein>
    <submittedName>
        <fullName evidence="2">Uncharacterized protein</fullName>
    </submittedName>
</protein>
<dbReference type="NCBIfam" id="NF041014">
    <property type="entry name" value="pilin_ComGG_2"/>
    <property type="match status" value="1"/>
</dbReference>
<reference evidence="2" key="1">
    <citation type="submission" date="2020-12" db="EMBL/GenBank/DDBJ databases">
        <title>Vagococcus allomyrinae sp. nov. and Enterococcus lavae sp. nov., isolated from the larvae of Allomyrina dichotoma.</title>
        <authorList>
            <person name="Lee S.D."/>
        </authorList>
    </citation>
    <scope>NUCLEOTIDE SEQUENCE</scope>
    <source>
        <strain evidence="2">BWB3-3</strain>
    </source>
</reference>
<dbReference type="AlphaFoldDB" id="A0A940P893"/>
<dbReference type="EMBL" id="JAEEGA010000017">
    <property type="protein sequence ID" value="MBP1043519.1"/>
    <property type="molecule type" value="Genomic_DNA"/>
</dbReference>
<sequence length="123" mass="13746">MAKNIKGAFLNGWQSKHVGGVLPSVLVLLLIFSLIFGQRLRSYRHEAALYQQTKQLYQGKTVAAMTLGKLKNRYLNNNVEAVTGKDYYNIGVVTYKMSGQYVELEIELNSGLTYVERVNLAGG</sequence>
<accession>A0A940P893</accession>
<keyword evidence="1" id="KW-1133">Transmembrane helix</keyword>
<dbReference type="Proteomes" id="UP000674938">
    <property type="component" value="Unassembled WGS sequence"/>
</dbReference>
<keyword evidence="3" id="KW-1185">Reference proteome</keyword>
<gene>
    <name evidence="2" type="ORF">I6N95_21060</name>
</gene>
<dbReference type="InterPro" id="IPR047665">
    <property type="entry name" value="ComGG_streptococcus-type"/>
</dbReference>